<keyword evidence="11 13" id="KW-0472">Membrane</keyword>
<dbReference type="EMBL" id="CP158367">
    <property type="protein sequence ID" value="XBX76087.1"/>
    <property type="molecule type" value="Genomic_DNA"/>
</dbReference>
<protein>
    <recommendedName>
        <fullName evidence="4">Probable multidrug resistance protein NorM</fullName>
    </recommendedName>
    <alternativeName>
        <fullName evidence="12">Multidrug-efflux transporter</fullName>
    </alternativeName>
</protein>
<dbReference type="InterPro" id="IPR050222">
    <property type="entry name" value="MATE_MdtK"/>
</dbReference>
<feature type="transmembrane region" description="Helical" evidence="13">
    <location>
        <begin position="198"/>
        <end position="216"/>
    </location>
</feature>
<dbReference type="GO" id="GO:0005886">
    <property type="term" value="C:plasma membrane"/>
    <property type="evidence" value="ECO:0007669"/>
    <property type="project" value="UniProtKB-SubCell"/>
</dbReference>
<reference evidence="14" key="2">
    <citation type="submission" date="2024-06" db="EMBL/GenBank/DDBJ databases">
        <authorList>
            <person name="Petrova K.O."/>
            <person name="Toshchakov S.V."/>
            <person name="Boltjanskaja Y.V."/>
            <person name="Kevbrin V."/>
        </authorList>
    </citation>
    <scope>NUCLEOTIDE SEQUENCE</scope>
    <source>
        <strain evidence="14">Z-910T</strain>
    </source>
</reference>
<evidence type="ECO:0000256" key="11">
    <source>
        <dbReference type="ARBA" id="ARBA00023136"/>
    </source>
</evidence>
<sequence length="464" mass="51069">MLPKLGLKKESALMIISYAWPIIVETSLQLLIGWVDTIMISRKLGEIAFNGVNTANSLLGLITLVLMVLVTGSNILIAQYIGAKNPKKASEIVHQSLFFMITTSIVITFLLTLFGPKLLNFMPVENQEIIQQANIYMKIIVVFLPIQGVMMLLSGVIKSTGDTKRPMLAMVFVNLSNTALNYIFLYKVGENLHIQGPALASGISRSIGLLFLIIIISQKDFLLSLKLKKIFKSNFHLLKEIAYVGTPAGFEQIFYRGSMFLLNLIIMSLGSSVQAAASYSSKIEAISFVPIFGLSMATSILVGQTVGNNDFIKAKEITNFSVKISIIFMVAASSVFILFGPYLLKIFTSNENTIATGTTILYMIALAQPAKAINMSLNGTFRGAGNTKWVMWVTLIGTAFICVGLGFTLGIIFNLGIYGLWAAVILDEWTRALINWLYYKHGNWASYRLVNISDKSDLTKDIAS</sequence>
<evidence type="ECO:0000256" key="10">
    <source>
        <dbReference type="ARBA" id="ARBA00023065"/>
    </source>
</evidence>
<comment type="function">
    <text evidence="1">Multidrug efflux pump.</text>
</comment>
<dbReference type="GO" id="GO:0015297">
    <property type="term" value="F:antiporter activity"/>
    <property type="evidence" value="ECO:0007669"/>
    <property type="project" value="UniProtKB-KW"/>
</dbReference>
<name>A0AAU7VQ65_9FIRM</name>
<dbReference type="InterPro" id="IPR048279">
    <property type="entry name" value="MdtK-like"/>
</dbReference>
<dbReference type="GO" id="GO:0006811">
    <property type="term" value="P:monoatomic ion transport"/>
    <property type="evidence" value="ECO:0007669"/>
    <property type="project" value="UniProtKB-KW"/>
</dbReference>
<keyword evidence="7" id="KW-1003">Cell membrane</keyword>
<evidence type="ECO:0000256" key="13">
    <source>
        <dbReference type="SAM" id="Phobius"/>
    </source>
</evidence>
<keyword evidence="6" id="KW-0050">Antiport</keyword>
<feature type="transmembrane region" description="Helical" evidence="13">
    <location>
        <begin position="324"/>
        <end position="344"/>
    </location>
</feature>
<dbReference type="CDD" id="cd13137">
    <property type="entry name" value="MATE_NorM_like"/>
    <property type="match status" value="1"/>
</dbReference>
<feature type="transmembrane region" description="Helical" evidence="13">
    <location>
        <begin position="12"/>
        <end position="35"/>
    </location>
</feature>
<feature type="transmembrane region" description="Helical" evidence="13">
    <location>
        <begin position="55"/>
        <end position="77"/>
    </location>
</feature>
<keyword evidence="10" id="KW-0406">Ion transport</keyword>
<comment type="subcellular location">
    <subcellularLocation>
        <location evidence="2">Cell membrane</location>
        <topology evidence="2">Multi-pass membrane protein</topology>
    </subcellularLocation>
</comment>
<dbReference type="InterPro" id="IPR002528">
    <property type="entry name" value="MATE_fam"/>
</dbReference>
<evidence type="ECO:0000256" key="2">
    <source>
        <dbReference type="ARBA" id="ARBA00004651"/>
    </source>
</evidence>
<dbReference type="GO" id="GO:0042910">
    <property type="term" value="F:xenobiotic transmembrane transporter activity"/>
    <property type="evidence" value="ECO:0007669"/>
    <property type="project" value="InterPro"/>
</dbReference>
<gene>
    <name evidence="14" type="ORF">PRVXT_001262</name>
</gene>
<keyword evidence="8 13" id="KW-0812">Transmembrane</keyword>
<dbReference type="NCBIfam" id="TIGR00797">
    <property type="entry name" value="matE"/>
    <property type="match status" value="1"/>
</dbReference>
<evidence type="ECO:0000256" key="5">
    <source>
        <dbReference type="ARBA" id="ARBA00022448"/>
    </source>
</evidence>
<feature type="transmembrane region" description="Helical" evidence="13">
    <location>
        <begin position="389"/>
        <end position="412"/>
    </location>
</feature>
<evidence type="ECO:0000256" key="4">
    <source>
        <dbReference type="ARBA" id="ARBA00020268"/>
    </source>
</evidence>
<dbReference type="RefSeq" id="WP_350344821.1">
    <property type="nucleotide sequence ID" value="NZ_CP158367.1"/>
</dbReference>
<dbReference type="PIRSF" id="PIRSF006603">
    <property type="entry name" value="DinF"/>
    <property type="match status" value="1"/>
</dbReference>
<feature type="transmembrane region" description="Helical" evidence="13">
    <location>
        <begin position="97"/>
        <end position="115"/>
    </location>
</feature>
<dbReference type="Pfam" id="PF01554">
    <property type="entry name" value="MatE"/>
    <property type="match status" value="2"/>
</dbReference>
<keyword evidence="9 13" id="KW-1133">Transmembrane helix</keyword>
<feature type="transmembrane region" description="Helical" evidence="13">
    <location>
        <begin position="418"/>
        <end position="439"/>
    </location>
</feature>
<proteinExistence type="inferred from homology"/>
<organism evidence="14">
    <name type="scientific">Proteinivorax tanatarense</name>
    <dbReference type="NCBI Taxonomy" id="1260629"/>
    <lineage>
        <taxon>Bacteria</taxon>
        <taxon>Bacillati</taxon>
        <taxon>Bacillota</taxon>
        <taxon>Clostridia</taxon>
        <taxon>Eubacteriales</taxon>
        <taxon>Proteinivoracaceae</taxon>
        <taxon>Proteinivorax</taxon>
    </lineage>
</organism>
<evidence type="ECO:0000256" key="12">
    <source>
        <dbReference type="ARBA" id="ARBA00031636"/>
    </source>
</evidence>
<keyword evidence="5" id="KW-0813">Transport</keyword>
<feature type="transmembrane region" description="Helical" evidence="13">
    <location>
        <begin position="135"/>
        <end position="156"/>
    </location>
</feature>
<reference evidence="14" key="1">
    <citation type="journal article" date="2013" name="Extremophiles">
        <title>Proteinivorax tanatarense gen. nov., sp. nov., an anaerobic, haloalkaliphilic, proteolytic bacterium isolated from a decaying algal bloom, and proposal of Proteinivoraceae fam. nov.</title>
        <authorList>
            <person name="Kevbrin V."/>
            <person name="Boltyanskaya Y."/>
            <person name="Zhilina T."/>
            <person name="Kolganova T."/>
            <person name="Lavrentjeva E."/>
            <person name="Kuznetsov B."/>
        </authorList>
    </citation>
    <scope>NUCLEOTIDE SEQUENCE</scope>
    <source>
        <strain evidence="14">Z-910T</strain>
    </source>
</reference>
<evidence type="ECO:0000256" key="1">
    <source>
        <dbReference type="ARBA" id="ARBA00003408"/>
    </source>
</evidence>
<evidence type="ECO:0000313" key="14">
    <source>
        <dbReference type="EMBL" id="XBX76087.1"/>
    </source>
</evidence>
<dbReference type="AlphaFoldDB" id="A0AAU7VQ65"/>
<dbReference type="PANTHER" id="PTHR43298">
    <property type="entry name" value="MULTIDRUG RESISTANCE PROTEIN NORM-RELATED"/>
    <property type="match status" value="1"/>
</dbReference>
<evidence type="ECO:0000256" key="9">
    <source>
        <dbReference type="ARBA" id="ARBA00022989"/>
    </source>
</evidence>
<evidence type="ECO:0000256" key="6">
    <source>
        <dbReference type="ARBA" id="ARBA00022449"/>
    </source>
</evidence>
<evidence type="ECO:0000256" key="8">
    <source>
        <dbReference type="ARBA" id="ARBA00022692"/>
    </source>
</evidence>
<feature type="transmembrane region" description="Helical" evidence="13">
    <location>
        <begin position="260"/>
        <end position="279"/>
    </location>
</feature>
<evidence type="ECO:0000256" key="3">
    <source>
        <dbReference type="ARBA" id="ARBA00010199"/>
    </source>
</evidence>
<accession>A0AAU7VQ65</accession>
<comment type="similarity">
    <text evidence="3">Belongs to the multi antimicrobial extrusion (MATE) (TC 2.A.66.1) family.</text>
</comment>
<dbReference type="PANTHER" id="PTHR43298:SF2">
    <property type="entry name" value="FMN_FAD EXPORTER YEEO-RELATED"/>
    <property type="match status" value="1"/>
</dbReference>
<evidence type="ECO:0000256" key="7">
    <source>
        <dbReference type="ARBA" id="ARBA00022475"/>
    </source>
</evidence>
<feature type="transmembrane region" description="Helical" evidence="13">
    <location>
        <begin position="285"/>
        <end position="303"/>
    </location>
</feature>
<feature type="transmembrane region" description="Helical" evidence="13">
    <location>
        <begin position="168"/>
        <end position="186"/>
    </location>
</feature>